<feature type="non-terminal residue" evidence="1">
    <location>
        <position position="1"/>
    </location>
</feature>
<reference evidence="1" key="2">
    <citation type="submission" date="2023-05" db="EMBL/GenBank/DDBJ databases">
        <authorList>
            <person name="Fouks B."/>
        </authorList>
    </citation>
    <scope>NUCLEOTIDE SEQUENCE</scope>
    <source>
        <strain evidence="1">Stay&amp;Tobe</strain>
        <tissue evidence="1">Testes</tissue>
    </source>
</reference>
<reference evidence="1" key="1">
    <citation type="journal article" date="2023" name="IScience">
        <title>Live-bearing cockroach genome reveals convergent evolutionary mechanisms linked to viviparity in insects and beyond.</title>
        <authorList>
            <person name="Fouks B."/>
            <person name="Harrison M.C."/>
            <person name="Mikhailova A.A."/>
            <person name="Marchal E."/>
            <person name="English S."/>
            <person name="Carruthers M."/>
            <person name="Jennings E.C."/>
            <person name="Chiamaka E.L."/>
            <person name="Frigard R.A."/>
            <person name="Pippel M."/>
            <person name="Attardo G.M."/>
            <person name="Benoit J.B."/>
            <person name="Bornberg-Bauer E."/>
            <person name="Tobe S.S."/>
        </authorList>
    </citation>
    <scope>NUCLEOTIDE SEQUENCE</scope>
    <source>
        <strain evidence="1">Stay&amp;Tobe</strain>
    </source>
</reference>
<dbReference type="Proteomes" id="UP001233999">
    <property type="component" value="Unassembled WGS sequence"/>
</dbReference>
<feature type="non-terminal residue" evidence="1">
    <location>
        <position position="54"/>
    </location>
</feature>
<keyword evidence="2" id="KW-1185">Reference proteome</keyword>
<dbReference type="GO" id="GO:0008527">
    <property type="term" value="F:taste receptor activity"/>
    <property type="evidence" value="ECO:0007669"/>
    <property type="project" value="InterPro"/>
</dbReference>
<protein>
    <submittedName>
        <fullName evidence="1">Uncharacterized protein</fullName>
    </submittedName>
</protein>
<accession>A0AAD8EIL5</accession>
<sequence length="54" mass="6255">HIMNDIHRMYIMVSFTYLAARTVAKLLCASRVFEESQIPRNILYSVPSTSYGME</sequence>
<dbReference type="EMBL" id="JASPKZ010003876">
    <property type="protein sequence ID" value="KAJ9591299.1"/>
    <property type="molecule type" value="Genomic_DNA"/>
</dbReference>
<evidence type="ECO:0000313" key="2">
    <source>
        <dbReference type="Proteomes" id="UP001233999"/>
    </source>
</evidence>
<dbReference type="GO" id="GO:0016020">
    <property type="term" value="C:membrane"/>
    <property type="evidence" value="ECO:0007669"/>
    <property type="project" value="InterPro"/>
</dbReference>
<dbReference type="InterPro" id="IPR009318">
    <property type="entry name" value="Gustatory_rcpt"/>
</dbReference>
<name>A0AAD8EIL5_DIPPU</name>
<gene>
    <name evidence="1" type="ORF">L9F63_002173</name>
</gene>
<proteinExistence type="predicted"/>
<evidence type="ECO:0000313" key="1">
    <source>
        <dbReference type="EMBL" id="KAJ9591299.1"/>
    </source>
</evidence>
<dbReference type="AlphaFoldDB" id="A0AAD8EIL5"/>
<comment type="caution">
    <text evidence="1">The sequence shown here is derived from an EMBL/GenBank/DDBJ whole genome shotgun (WGS) entry which is preliminary data.</text>
</comment>
<dbReference type="Pfam" id="PF06151">
    <property type="entry name" value="Trehalose_recp"/>
    <property type="match status" value="1"/>
</dbReference>
<organism evidence="1 2">
    <name type="scientific">Diploptera punctata</name>
    <name type="common">Pacific beetle cockroach</name>
    <dbReference type="NCBI Taxonomy" id="6984"/>
    <lineage>
        <taxon>Eukaryota</taxon>
        <taxon>Metazoa</taxon>
        <taxon>Ecdysozoa</taxon>
        <taxon>Arthropoda</taxon>
        <taxon>Hexapoda</taxon>
        <taxon>Insecta</taxon>
        <taxon>Pterygota</taxon>
        <taxon>Neoptera</taxon>
        <taxon>Polyneoptera</taxon>
        <taxon>Dictyoptera</taxon>
        <taxon>Blattodea</taxon>
        <taxon>Blaberoidea</taxon>
        <taxon>Blaberidae</taxon>
        <taxon>Diplopterinae</taxon>
        <taxon>Diploptera</taxon>
    </lineage>
</organism>